<gene>
    <name evidence="2" type="ORF">F4V91_24635</name>
</gene>
<dbReference type="Proteomes" id="UP000386575">
    <property type="component" value="Unassembled WGS sequence"/>
</dbReference>
<comment type="caution">
    <text evidence="2">The sequence shown here is derived from an EMBL/GenBank/DDBJ whole genome shotgun (WGS) entry which is preliminary data.</text>
</comment>
<name>A0A6A1TZD3_NEOGA</name>
<accession>A0A6A1TZD3</accession>
<sequence>MSIEISHDQNGGRWSFSYSRHLFVAVGMVFLAGGIATLAGPWWLPIATFVFGKIDIKIDSSANYWVAGILIVVGLSILAFKFFVLDKWARRLAIDKEAIAQSPPTVQEVTRYFDDLLDDHSYRSSFDTYFHAAYNQFLGASNTLQDTKTAALFNTFSNDAKALHNFVGTSFFVFPDNQGSNPDYRYCLAPHMNMDRDMGSYDAKKIAQYDELKRELAKCVAQARQSYDAFVGRLKELGQI</sequence>
<feature type="transmembrane region" description="Helical" evidence="1">
    <location>
        <begin position="64"/>
        <end position="84"/>
    </location>
</feature>
<keyword evidence="1" id="KW-0812">Transmembrane</keyword>
<keyword evidence="1" id="KW-1133">Transmembrane helix</keyword>
<organism evidence="2 3">
    <name type="scientific">Neorhizobium galegae</name>
    <name type="common">Rhizobium galegae</name>
    <dbReference type="NCBI Taxonomy" id="399"/>
    <lineage>
        <taxon>Bacteria</taxon>
        <taxon>Pseudomonadati</taxon>
        <taxon>Pseudomonadota</taxon>
        <taxon>Alphaproteobacteria</taxon>
        <taxon>Hyphomicrobiales</taxon>
        <taxon>Rhizobiaceae</taxon>
        <taxon>Rhizobium/Agrobacterium group</taxon>
        <taxon>Neorhizobium</taxon>
    </lineage>
</organism>
<feature type="transmembrane region" description="Helical" evidence="1">
    <location>
        <begin position="21"/>
        <end position="44"/>
    </location>
</feature>
<proteinExistence type="predicted"/>
<dbReference type="RefSeq" id="WP_151045963.1">
    <property type="nucleotide sequence ID" value="NZ_VZUL01000002.1"/>
</dbReference>
<dbReference type="EMBL" id="VZUL01000002">
    <property type="protein sequence ID" value="KAB1089250.1"/>
    <property type="molecule type" value="Genomic_DNA"/>
</dbReference>
<keyword evidence="1" id="KW-0472">Membrane</keyword>
<protein>
    <submittedName>
        <fullName evidence="2">Uncharacterized protein</fullName>
    </submittedName>
</protein>
<dbReference type="AlphaFoldDB" id="A0A6A1TZD3"/>
<evidence type="ECO:0000313" key="2">
    <source>
        <dbReference type="EMBL" id="KAB1089250.1"/>
    </source>
</evidence>
<evidence type="ECO:0000256" key="1">
    <source>
        <dbReference type="SAM" id="Phobius"/>
    </source>
</evidence>
<reference evidence="2 3" key="1">
    <citation type="submission" date="2019-09" db="EMBL/GenBank/DDBJ databases">
        <title>Genome sequencing of Ng87 strain.</title>
        <authorList>
            <person name="Karasev E.S."/>
            <person name="Andronov E."/>
        </authorList>
    </citation>
    <scope>NUCLEOTIDE SEQUENCE [LARGE SCALE GENOMIC DNA]</scope>
    <source>
        <strain evidence="2 3">Ng87</strain>
    </source>
</reference>
<evidence type="ECO:0000313" key="3">
    <source>
        <dbReference type="Proteomes" id="UP000386575"/>
    </source>
</evidence>